<dbReference type="KEGG" id="tpol:Mal48_08030"/>
<dbReference type="AlphaFoldDB" id="A0A517QIV1"/>
<dbReference type="Pfam" id="PF00437">
    <property type="entry name" value="T2SSE"/>
    <property type="match status" value="1"/>
</dbReference>
<dbReference type="Proteomes" id="UP000315724">
    <property type="component" value="Chromosome"/>
</dbReference>
<dbReference type="PANTHER" id="PTHR30258">
    <property type="entry name" value="TYPE II SECRETION SYSTEM PROTEIN GSPE-RELATED"/>
    <property type="match status" value="1"/>
</dbReference>
<evidence type="ECO:0000313" key="6">
    <source>
        <dbReference type="EMBL" id="QDT31569.1"/>
    </source>
</evidence>
<dbReference type="Gene3D" id="3.40.50.300">
    <property type="entry name" value="P-loop containing nucleotide triphosphate hydrolases"/>
    <property type="match status" value="1"/>
</dbReference>
<dbReference type="Gene3D" id="3.30.450.90">
    <property type="match status" value="1"/>
</dbReference>
<keyword evidence="7" id="KW-1185">Reference proteome</keyword>
<evidence type="ECO:0000313" key="7">
    <source>
        <dbReference type="Proteomes" id="UP000315724"/>
    </source>
</evidence>
<comment type="similarity">
    <text evidence="1">Belongs to the GSP E family.</text>
</comment>
<feature type="domain" description="Bacterial type II secretion system protein E" evidence="5">
    <location>
        <begin position="55"/>
        <end position="434"/>
    </location>
</feature>
<protein>
    <submittedName>
        <fullName evidence="6">Type II secretion system protein E</fullName>
    </submittedName>
</protein>
<evidence type="ECO:0000256" key="4">
    <source>
        <dbReference type="SAM" id="MobiDB-lite"/>
    </source>
</evidence>
<evidence type="ECO:0000259" key="5">
    <source>
        <dbReference type="Pfam" id="PF00437"/>
    </source>
</evidence>
<dbReference type="GO" id="GO:0005524">
    <property type="term" value="F:ATP binding"/>
    <property type="evidence" value="ECO:0007669"/>
    <property type="project" value="UniProtKB-KW"/>
</dbReference>
<dbReference type="InterPro" id="IPR001482">
    <property type="entry name" value="T2SS/T4SS_dom"/>
</dbReference>
<keyword evidence="2" id="KW-0547">Nucleotide-binding</keyword>
<dbReference type="EMBL" id="CP036267">
    <property type="protein sequence ID" value="QDT31569.1"/>
    <property type="molecule type" value="Genomic_DNA"/>
</dbReference>
<dbReference type="GO" id="GO:0016887">
    <property type="term" value="F:ATP hydrolysis activity"/>
    <property type="evidence" value="ECO:0007669"/>
    <property type="project" value="TreeGrafter"/>
</dbReference>
<sequence>MIFGFGKGGRDHDDDDDDEEEDELDFILFKGAMNENNPDLSANGRLVQAGLIPAKKLISEALARRADTIRIEPKGKVAAVSYLVDGVPYPAAKMPPKAANAVIQMLKLLAGLDITDKTSKQGGGINAEFDEVEHEVRIDVSPVKTGGERLLVRVQNLKEKLETPSDLGFSDDLQQKIREIGGSKTGLMLAAGMPMSGTTTLTIAMIRGIDPYLYSLASIADMHGRDLPHIQDFKWNEGDDLEATIKRTVRADIDVLFVDPIASAEELKVVLEGAASQAFISEIPARDAADGIARAVALTKDPKLVTAGLRLVISQKLVRLLCRKCRHAYRPNPKLLSKVGLPKETRKLYRAPRFDEEDDEEEDVCDHCGGTGYRGRIGLIEMIELTDDIKKLILAGTDAATLRKKAREAGMQSFQSDGIRLVAEGKTSLEELQRAFRA</sequence>
<dbReference type="GO" id="GO:0005886">
    <property type="term" value="C:plasma membrane"/>
    <property type="evidence" value="ECO:0007669"/>
    <property type="project" value="TreeGrafter"/>
</dbReference>
<proteinExistence type="inferred from homology"/>
<reference evidence="6 7" key="1">
    <citation type="submission" date="2019-02" db="EMBL/GenBank/DDBJ databases">
        <title>Deep-cultivation of Planctomycetes and their phenomic and genomic characterization uncovers novel biology.</title>
        <authorList>
            <person name="Wiegand S."/>
            <person name="Jogler M."/>
            <person name="Boedeker C."/>
            <person name="Pinto D."/>
            <person name="Vollmers J."/>
            <person name="Rivas-Marin E."/>
            <person name="Kohn T."/>
            <person name="Peeters S.H."/>
            <person name="Heuer A."/>
            <person name="Rast P."/>
            <person name="Oberbeckmann S."/>
            <person name="Bunk B."/>
            <person name="Jeske O."/>
            <person name="Meyerdierks A."/>
            <person name="Storesund J.E."/>
            <person name="Kallscheuer N."/>
            <person name="Luecker S."/>
            <person name="Lage O.M."/>
            <person name="Pohl T."/>
            <person name="Merkel B.J."/>
            <person name="Hornburger P."/>
            <person name="Mueller R.-W."/>
            <person name="Bruemmer F."/>
            <person name="Labrenz M."/>
            <person name="Spormann A.M."/>
            <person name="Op den Camp H."/>
            <person name="Overmann J."/>
            <person name="Amann R."/>
            <person name="Jetten M.S.M."/>
            <person name="Mascher T."/>
            <person name="Medema M.H."/>
            <person name="Devos D.P."/>
            <person name="Kaster A.-K."/>
            <person name="Ovreas L."/>
            <person name="Rohde M."/>
            <person name="Galperin M.Y."/>
            <person name="Jogler C."/>
        </authorList>
    </citation>
    <scope>NUCLEOTIDE SEQUENCE [LARGE SCALE GENOMIC DNA]</scope>
    <source>
        <strain evidence="6 7">Mal48</strain>
    </source>
</reference>
<dbReference type="InterPro" id="IPR027417">
    <property type="entry name" value="P-loop_NTPase"/>
</dbReference>
<accession>A0A517QIV1</accession>
<dbReference type="RefSeq" id="WP_145196247.1">
    <property type="nucleotide sequence ID" value="NZ_CP036267.1"/>
</dbReference>
<organism evidence="6 7">
    <name type="scientific">Thalassoglobus polymorphus</name>
    <dbReference type="NCBI Taxonomy" id="2527994"/>
    <lineage>
        <taxon>Bacteria</taxon>
        <taxon>Pseudomonadati</taxon>
        <taxon>Planctomycetota</taxon>
        <taxon>Planctomycetia</taxon>
        <taxon>Planctomycetales</taxon>
        <taxon>Planctomycetaceae</taxon>
        <taxon>Thalassoglobus</taxon>
    </lineage>
</organism>
<dbReference type="OrthoDB" id="244550at2"/>
<evidence type="ECO:0000256" key="2">
    <source>
        <dbReference type="ARBA" id="ARBA00022741"/>
    </source>
</evidence>
<evidence type="ECO:0000256" key="1">
    <source>
        <dbReference type="ARBA" id="ARBA00006611"/>
    </source>
</evidence>
<evidence type="ECO:0000256" key="3">
    <source>
        <dbReference type="ARBA" id="ARBA00022840"/>
    </source>
</evidence>
<dbReference type="SUPFAM" id="SSF52540">
    <property type="entry name" value="P-loop containing nucleoside triphosphate hydrolases"/>
    <property type="match status" value="1"/>
</dbReference>
<keyword evidence="3" id="KW-0067">ATP-binding</keyword>
<name>A0A517QIV1_9PLAN</name>
<gene>
    <name evidence="6" type="primary">xpsE_1</name>
    <name evidence="6" type="ORF">Mal48_08030</name>
</gene>
<feature type="region of interest" description="Disordered" evidence="4">
    <location>
        <begin position="1"/>
        <end position="21"/>
    </location>
</feature>
<dbReference type="PANTHER" id="PTHR30258:SF2">
    <property type="entry name" value="COMG OPERON PROTEIN 1"/>
    <property type="match status" value="1"/>
</dbReference>